<dbReference type="Proteomes" id="UP000447434">
    <property type="component" value="Chromosome 13"/>
</dbReference>
<dbReference type="AlphaFoldDB" id="A0A6A4PJ96"/>
<protein>
    <recommendedName>
        <fullName evidence="3">Retrotransposon gag domain-containing protein</fullName>
    </recommendedName>
</protein>
<proteinExistence type="predicted"/>
<name>A0A6A4PJ96_LUPAL</name>
<dbReference type="PANTHER" id="PTHR47481">
    <property type="match status" value="1"/>
</dbReference>
<dbReference type="EMBL" id="WOCE01000013">
    <property type="protein sequence ID" value="KAE9601530.1"/>
    <property type="molecule type" value="Genomic_DNA"/>
</dbReference>
<comment type="caution">
    <text evidence="1">The sequence shown here is derived from an EMBL/GenBank/DDBJ whole genome shotgun (WGS) entry which is preliminary data.</text>
</comment>
<gene>
    <name evidence="1" type="ORF">Lalb_Chr13g0298801</name>
</gene>
<evidence type="ECO:0008006" key="3">
    <source>
        <dbReference type="Google" id="ProtNLM"/>
    </source>
</evidence>
<organism evidence="1 2">
    <name type="scientific">Lupinus albus</name>
    <name type="common">White lupine</name>
    <name type="synonym">Lupinus termis</name>
    <dbReference type="NCBI Taxonomy" id="3870"/>
    <lineage>
        <taxon>Eukaryota</taxon>
        <taxon>Viridiplantae</taxon>
        <taxon>Streptophyta</taxon>
        <taxon>Embryophyta</taxon>
        <taxon>Tracheophyta</taxon>
        <taxon>Spermatophyta</taxon>
        <taxon>Magnoliopsida</taxon>
        <taxon>eudicotyledons</taxon>
        <taxon>Gunneridae</taxon>
        <taxon>Pentapetalae</taxon>
        <taxon>rosids</taxon>
        <taxon>fabids</taxon>
        <taxon>Fabales</taxon>
        <taxon>Fabaceae</taxon>
        <taxon>Papilionoideae</taxon>
        <taxon>50 kb inversion clade</taxon>
        <taxon>genistoids sensu lato</taxon>
        <taxon>core genistoids</taxon>
        <taxon>Genisteae</taxon>
        <taxon>Lupinus</taxon>
    </lineage>
</organism>
<reference evidence="2" key="1">
    <citation type="journal article" date="2020" name="Nat. Commun.">
        <title>Genome sequence of the cluster root forming white lupin.</title>
        <authorList>
            <person name="Hufnagel B."/>
            <person name="Marques A."/>
            <person name="Soriano A."/>
            <person name="Marques L."/>
            <person name="Divol F."/>
            <person name="Doumas P."/>
            <person name="Sallet E."/>
            <person name="Mancinotti D."/>
            <person name="Carrere S."/>
            <person name="Marande W."/>
            <person name="Arribat S."/>
            <person name="Keller J."/>
            <person name="Huneau C."/>
            <person name="Blein T."/>
            <person name="Aime D."/>
            <person name="Laguerre M."/>
            <person name="Taylor J."/>
            <person name="Schubert V."/>
            <person name="Nelson M."/>
            <person name="Geu-Flores F."/>
            <person name="Crespi M."/>
            <person name="Gallardo-Guerrero K."/>
            <person name="Delaux P.-M."/>
            <person name="Salse J."/>
            <person name="Berges H."/>
            <person name="Guyot R."/>
            <person name="Gouzy J."/>
            <person name="Peret B."/>
        </authorList>
    </citation>
    <scope>NUCLEOTIDE SEQUENCE [LARGE SCALE GENOMIC DNA]</scope>
    <source>
        <strain evidence="2">cv. Amiga</strain>
    </source>
</reference>
<dbReference type="Pfam" id="PF14223">
    <property type="entry name" value="Retrotran_gag_2"/>
    <property type="match status" value="1"/>
</dbReference>
<dbReference type="PANTHER" id="PTHR47481:SF31">
    <property type="entry name" value="OS01G0873500 PROTEIN"/>
    <property type="match status" value="1"/>
</dbReference>
<sequence length="149" mass="16948">MNSLTENLQPRVINCVHAWQLWEELDAFCNSQTKARTRQIRYQLRSISQGSTSIYAFLSKIKNLVDALVFIGKPILVTEHIDYILDGLNEEYQPIITSVESQPEPPTLHNLESFLLTFESRLEKHKTKAISDALSVNVATDSSMSQLLL</sequence>
<evidence type="ECO:0000313" key="1">
    <source>
        <dbReference type="EMBL" id="KAE9601530.1"/>
    </source>
</evidence>
<keyword evidence="2" id="KW-1185">Reference proteome</keyword>
<accession>A0A6A4PJ96</accession>
<dbReference type="OrthoDB" id="1436778at2759"/>
<evidence type="ECO:0000313" key="2">
    <source>
        <dbReference type="Proteomes" id="UP000447434"/>
    </source>
</evidence>